<dbReference type="AlphaFoldDB" id="A0A9P0HSD5"/>
<feature type="region of interest" description="Disordered" evidence="1">
    <location>
        <begin position="1"/>
        <end position="43"/>
    </location>
</feature>
<evidence type="ECO:0000313" key="3">
    <source>
        <dbReference type="Proteomes" id="UP001152798"/>
    </source>
</evidence>
<dbReference type="EMBL" id="OV725083">
    <property type="protein sequence ID" value="CAH1408166.1"/>
    <property type="molecule type" value="Genomic_DNA"/>
</dbReference>
<gene>
    <name evidence="2" type="ORF">NEZAVI_LOCUS15750</name>
</gene>
<proteinExistence type="predicted"/>
<reference evidence="2" key="1">
    <citation type="submission" date="2022-01" db="EMBL/GenBank/DDBJ databases">
        <authorList>
            <person name="King R."/>
        </authorList>
    </citation>
    <scope>NUCLEOTIDE SEQUENCE</scope>
</reference>
<keyword evidence="3" id="KW-1185">Reference proteome</keyword>
<evidence type="ECO:0000313" key="2">
    <source>
        <dbReference type="EMBL" id="CAH1408166.1"/>
    </source>
</evidence>
<dbReference type="Proteomes" id="UP001152798">
    <property type="component" value="Chromosome 7"/>
</dbReference>
<feature type="compositionally biased region" description="Acidic residues" evidence="1">
    <location>
        <begin position="34"/>
        <end position="43"/>
    </location>
</feature>
<name>A0A9P0HSD5_NEZVI</name>
<organism evidence="2 3">
    <name type="scientific">Nezara viridula</name>
    <name type="common">Southern green stink bug</name>
    <name type="synonym">Cimex viridulus</name>
    <dbReference type="NCBI Taxonomy" id="85310"/>
    <lineage>
        <taxon>Eukaryota</taxon>
        <taxon>Metazoa</taxon>
        <taxon>Ecdysozoa</taxon>
        <taxon>Arthropoda</taxon>
        <taxon>Hexapoda</taxon>
        <taxon>Insecta</taxon>
        <taxon>Pterygota</taxon>
        <taxon>Neoptera</taxon>
        <taxon>Paraneoptera</taxon>
        <taxon>Hemiptera</taxon>
        <taxon>Heteroptera</taxon>
        <taxon>Panheteroptera</taxon>
        <taxon>Pentatomomorpha</taxon>
        <taxon>Pentatomoidea</taxon>
        <taxon>Pentatomidae</taxon>
        <taxon>Pentatominae</taxon>
        <taxon>Nezara</taxon>
    </lineage>
</organism>
<protein>
    <submittedName>
        <fullName evidence="2">Uncharacterized protein</fullName>
    </submittedName>
</protein>
<accession>A0A9P0HSD5</accession>
<evidence type="ECO:0000256" key="1">
    <source>
        <dbReference type="SAM" id="MobiDB-lite"/>
    </source>
</evidence>
<sequence>MSGGDSTPMAYVQKETPPVAEAKTRIRTRRTTSEAEEEEIVNC</sequence>